<dbReference type="SUPFAM" id="SSF54791">
    <property type="entry name" value="Eukaryotic type KH-domain (KH-domain type I)"/>
    <property type="match status" value="2"/>
</dbReference>
<name>A0A7C4D3F0_9CREN</name>
<dbReference type="InterPro" id="IPR004087">
    <property type="entry name" value="KH_dom"/>
</dbReference>
<dbReference type="InterPro" id="IPR055211">
    <property type="entry name" value="KH_PNO1_2nd"/>
</dbReference>
<comment type="caution">
    <text evidence="4">The sequence shown here is derived from an EMBL/GenBank/DDBJ whole genome shotgun (WGS) entry which is preliminary data.</text>
</comment>
<proteinExistence type="predicted"/>
<evidence type="ECO:0000256" key="2">
    <source>
        <dbReference type="PROSITE-ProRule" id="PRU00117"/>
    </source>
</evidence>
<gene>
    <name evidence="4" type="ORF">ENU31_02705</name>
</gene>
<dbReference type="InterPro" id="IPR019964">
    <property type="entry name" value="KH_domain_protein_archaea"/>
</dbReference>
<dbReference type="PROSITE" id="PS50084">
    <property type="entry name" value="KH_TYPE_1"/>
    <property type="match status" value="1"/>
</dbReference>
<sequence length="219" mass="24638">MVEELNISSRESTTNVKISSSSVSKRNVIIGMTKLYTTIPLDRVGVVIGKNGETIKKIMEATKTKITIDETNGVAVIEPASPHTTPYDLMKAQDIIKAIGYGFSPDKAFKLLDEDSVLIVIDLTQYVKDSENHLTRVKGRIIGEEGKARKNIEEMTDTYISVYGETVSIIGSYENANIAREAIMMLIEGRQHSTVYRHIDRLMKQIRRMRATSMWIKEP</sequence>
<dbReference type="Gene3D" id="3.30.1370.10">
    <property type="entry name" value="K Homology domain, type 1"/>
    <property type="match status" value="2"/>
</dbReference>
<dbReference type="CDD" id="cd22389">
    <property type="entry name" value="KH-I_Dim2p_like_rpt1"/>
    <property type="match status" value="1"/>
</dbReference>
<accession>A0A7C4D3F0</accession>
<protein>
    <submittedName>
        <fullName evidence="4">RNA-processing protein</fullName>
    </submittedName>
</protein>
<dbReference type="Pfam" id="PF00013">
    <property type="entry name" value="KH_1"/>
    <property type="match status" value="1"/>
</dbReference>
<dbReference type="Pfam" id="PF22891">
    <property type="entry name" value="KH_PNO1_2nd"/>
    <property type="match status" value="1"/>
</dbReference>
<dbReference type="NCBIfam" id="TIGR03665">
    <property type="entry name" value="arCOG04150"/>
    <property type="match status" value="1"/>
</dbReference>
<dbReference type="InterPro" id="IPR004088">
    <property type="entry name" value="KH_dom_type_1"/>
</dbReference>
<dbReference type="AlphaFoldDB" id="A0A7C4D3F0"/>
<dbReference type="PANTHER" id="PTHR12826">
    <property type="entry name" value="RIBONUCLEASE Y"/>
    <property type="match status" value="1"/>
</dbReference>
<keyword evidence="1 2" id="KW-0694">RNA-binding</keyword>
<evidence type="ECO:0000259" key="3">
    <source>
        <dbReference type="SMART" id="SM00322"/>
    </source>
</evidence>
<dbReference type="SMART" id="SM00322">
    <property type="entry name" value="KH"/>
    <property type="match status" value="2"/>
</dbReference>
<dbReference type="PANTHER" id="PTHR12826:SF13">
    <property type="entry name" value="RNA-BINDING PROTEIN PNO1"/>
    <property type="match status" value="1"/>
</dbReference>
<reference evidence="4" key="1">
    <citation type="journal article" date="2020" name="mSystems">
        <title>Genome- and Community-Level Interaction Insights into Carbon Utilization and Element Cycling Functions of Hydrothermarchaeota in Hydrothermal Sediment.</title>
        <authorList>
            <person name="Zhou Z."/>
            <person name="Liu Y."/>
            <person name="Xu W."/>
            <person name="Pan J."/>
            <person name="Luo Z.H."/>
            <person name="Li M."/>
        </authorList>
    </citation>
    <scope>NUCLEOTIDE SEQUENCE [LARGE SCALE GENOMIC DNA]</scope>
    <source>
        <strain evidence="4">SpSt-658</strain>
    </source>
</reference>
<organism evidence="4">
    <name type="scientific">Ignisphaera aggregans</name>
    <dbReference type="NCBI Taxonomy" id="334771"/>
    <lineage>
        <taxon>Archaea</taxon>
        <taxon>Thermoproteota</taxon>
        <taxon>Thermoprotei</taxon>
        <taxon>Desulfurococcales</taxon>
        <taxon>Desulfurococcaceae</taxon>
        <taxon>Ignisphaera</taxon>
    </lineage>
</organism>
<dbReference type="CDD" id="cd22390">
    <property type="entry name" value="KH-I_Dim2p_like_rpt2"/>
    <property type="match status" value="1"/>
</dbReference>
<evidence type="ECO:0000313" key="4">
    <source>
        <dbReference type="EMBL" id="HGM07304.1"/>
    </source>
</evidence>
<feature type="domain" description="K Homology" evidence="3">
    <location>
        <begin position="31"/>
        <end position="101"/>
    </location>
</feature>
<dbReference type="InterPro" id="IPR036612">
    <property type="entry name" value="KH_dom_type_1_sf"/>
</dbReference>
<dbReference type="EMBL" id="DTCA01000086">
    <property type="protein sequence ID" value="HGM07304.1"/>
    <property type="molecule type" value="Genomic_DNA"/>
</dbReference>
<dbReference type="GO" id="GO:0003723">
    <property type="term" value="F:RNA binding"/>
    <property type="evidence" value="ECO:0007669"/>
    <property type="project" value="UniProtKB-UniRule"/>
</dbReference>
<dbReference type="NCBIfam" id="NF010328">
    <property type="entry name" value="PRK13763.1-3"/>
    <property type="match status" value="1"/>
</dbReference>
<evidence type="ECO:0000256" key="1">
    <source>
        <dbReference type="ARBA" id="ARBA00022884"/>
    </source>
</evidence>
<feature type="domain" description="K Homology" evidence="3">
    <location>
        <begin position="115"/>
        <end position="188"/>
    </location>
</feature>